<gene>
    <name evidence="1" type="ORF">F3B85_01785</name>
</gene>
<dbReference type="Proteomes" id="UP000478493">
    <property type="component" value="Unassembled WGS sequence"/>
</dbReference>
<dbReference type="EMBL" id="VWGP01000001">
    <property type="protein sequence ID" value="KAA4543362.1"/>
    <property type="molecule type" value="Genomic_DNA"/>
</dbReference>
<dbReference type="AlphaFoldDB" id="A0A5M5M915"/>
<evidence type="ECO:0000313" key="1">
    <source>
        <dbReference type="EMBL" id="KAA4543362.1"/>
    </source>
</evidence>
<organism evidence="1 2">
    <name type="scientific">Bacteroides ovatus</name>
    <dbReference type="NCBI Taxonomy" id="28116"/>
    <lineage>
        <taxon>Bacteria</taxon>
        <taxon>Pseudomonadati</taxon>
        <taxon>Bacteroidota</taxon>
        <taxon>Bacteroidia</taxon>
        <taxon>Bacteroidales</taxon>
        <taxon>Bacteroidaceae</taxon>
        <taxon>Bacteroides</taxon>
    </lineage>
</organism>
<comment type="caution">
    <text evidence="1">The sequence shown here is derived from an EMBL/GenBank/DDBJ whole genome shotgun (WGS) entry which is preliminary data.</text>
</comment>
<accession>A0A5M5M915</accession>
<sequence>MKRNDSPDFVGLEELKRKQREQLYNFECWAASGKWNEFHRHHYDWWMFPYNQPSSYGEAYTVYDYEVNLLKKDSIFVRRYLRGVELLLLSWGWKLKDHKMVDNPDLFQDWADWPIRLYKCASSLLLFGFEKEFESVRMYALHLISEEKNFWYDGKDCSELFRMEILNMSELSEF</sequence>
<evidence type="ECO:0000313" key="2">
    <source>
        <dbReference type="Proteomes" id="UP000478493"/>
    </source>
</evidence>
<evidence type="ECO:0008006" key="3">
    <source>
        <dbReference type="Google" id="ProtNLM"/>
    </source>
</evidence>
<proteinExistence type="predicted"/>
<name>A0A5M5M915_BACOV</name>
<reference evidence="1 2" key="1">
    <citation type="journal article" date="2019" name="Nat. Med.">
        <title>A library of human gut bacterial isolates paired with longitudinal multiomics data enables mechanistic microbiome research.</title>
        <authorList>
            <person name="Poyet M."/>
            <person name="Groussin M."/>
            <person name="Gibbons S.M."/>
            <person name="Avila-Pacheco J."/>
            <person name="Jiang X."/>
            <person name="Kearney S.M."/>
            <person name="Perrotta A.R."/>
            <person name="Berdy B."/>
            <person name="Zhao S."/>
            <person name="Lieberman T.D."/>
            <person name="Swanson P.K."/>
            <person name="Smith M."/>
            <person name="Roesemann S."/>
            <person name="Alexander J.E."/>
            <person name="Rich S.A."/>
            <person name="Livny J."/>
            <person name="Vlamakis H."/>
            <person name="Clish C."/>
            <person name="Bullock K."/>
            <person name="Deik A."/>
            <person name="Scott J."/>
            <person name="Pierce K.A."/>
            <person name="Xavier R.J."/>
            <person name="Alm E.J."/>
        </authorList>
    </citation>
    <scope>NUCLEOTIDE SEQUENCE [LARGE SCALE GENOMIC DNA]</scope>
    <source>
        <strain evidence="1 2">BIOML-A41</strain>
    </source>
</reference>
<protein>
    <recommendedName>
        <fullName evidence="3">Opioid growth factor receptor (OGFr) conserved domain-containing protein</fullName>
    </recommendedName>
</protein>
<dbReference type="RefSeq" id="WP_004302370.1">
    <property type="nucleotide sequence ID" value="NZ_CABKQC010000001.1"/>
</dbReference>